<sequence length="438" mass="50139">MTVTYYIGASIALLVCMVPVYALLVKYKRKYEAEATVTYFATSLFGQNTIDDILWDVAKNCIRQLQFEDCVIYLLDEERQVLVQKAAYGPKNPVRFEIKQPIEIPVGEGITGTVALTGKPEIIANTSKDSRYILDDEQRLSELAVPVFYENRVIGVIDSEHHRKGFYTTAHLQVLEKIAAICGAKIGKTLVEEKARRQEAEVQHLQRQLAEFRLVTLKSQMNPHFLFNCLNGIYNSIVTGEVEKAQEYISSFARLLRMVLVHAEKNFISLRDEMDLLQYYLKIESLRTDHAFDYSMEIDERINPEEHYVPGMLIQPFLENAIWHGLMNKHGERRLHIGWHYLGDNMLLCEIVDNGVGRSEAARIHKSGLKTGSHQSKGMQLCQERVELYKSLFNTRFSIQVLDLSDADNRPAGTRVEIAFEMDPEGYEIPNPKFQTPG</sequence>
<dbReference type="OrthoDB" id="607947at2"/>
<reference evidence="4 5" key="1">
    <citation type="journal article" date="2013" name="Stand. Genomic Sci.">
        <title>Genomic Encyclopedia of Type Strains, Phase I: The one thousand microbial genomes (KMG-I) project.</title>
        <authorList>
            <person name="Kyrpides N.C."/>
            <person name="Woyke T."/>
            <person name="Eisen J.A."/>
            <person name="Garrity G."/>
            <person name="Lilburn T.G."/>
            <person name="Beck B.J."/>
            <person name="Whitman W.B."/>
            <person name="Hugenholtz P."/>
            <person name="Klenk H.P."/>
        </authorList>
    </citation>
    <scope>NUCLEOTIDE SEQUENCE [LARGE SCALE GENOMIC DNA]</scope>
    <source>
        <strain evidence="4 5">DSM 13484</strain>
    </source>
</reference>
<organism evidence="4 5">
    <name type="scientific">Chitinophaga japonensis</name>
    <name type="common">Flexibacter japonensis</name>
    <dbReference type="NCBI Taxonomy" id="104662"/>
    <lineage>
        <taxon>Bacteria</taxon>
        <taxon>Pseudomonadati</taxon>
        <taxon>Bacteroidota</taxon>
        <taxon>Chitinophagia</taxon>
        <taxon>Chitinophagales</taxon>
        <taxon>Chitinophagaceae</taxon>
        <taxon>Chitinophaga</taxon>
    </lineage>
</organism>
<dbReference type="Pfam" id="PF06580">
    <property type="entry name" value="His_kinase"/>
    <property type="match status" value="1"/>
</dbReference>
<dbReference type="Gene3D" id="3.30.450.40">
    <property type="match status" value="1"/>
</dbReference>
<dbReference type="GO" id="GO:0016020">
    <property type="term" value="C:membrane"/>
    <property type="evidence" value="ECO:0007669"/>
    <property type="project" value="InterPro"/>
</dbReference>
<keyword evidence="2" id="KW-1133">Transmembrane helix</keyword>
<evidence type="ECO:0000259" key="3">
    <source>
        <dbReference type="SMART" id="SM00065"/>
    </source>
</evidence>
<dbReference type="Gene3D" id="3.30.565.10">
    <property type="entry name" value="Histidine kinase-like ATPase, C-terminal domain"/>
    <property type="match status" value="1"/>
</dbReference>
<dbReference type="SUPFAM" id="SSF55781">
    <property type="entry name" value="GAF domain-like"/>
    <property type="match status" value="1"/>
</dbReference>
<keyword evidence="5" id="KW-1185">Reference proteome</keyword>
<proteinExistence type="predicted"/>
<dbReference type="PANTHER" id="PTHR34220">
    <property type="entry name" value="SENSOR HISTIDINE KINASE YPDA"/>
    <property type="match status" value="1"/>
</dbReference>
<dbReference type="SUPFAM" id="SSF55874">
    <property type="entry name" value="ATPase domain of HSP90 chaperone/DNA topoisomerase II/histidine kinase"/>
    <property type="match status" value="1"/>
</dbReference>
<comment type="caution">
    <text evidence="4">The sequence shown here is derived from an EMBL/GenBank/DDBJ whole genome shotgun (WGS) entry which is preliminary data.</text>
</comment>
<dbReference type="InterPro" id="IPR029016">
    <property type="entry name" value="GAF-like_dom_sf"/>
</dbReference>
<keyword evidence="2" id="KW-0812">Transmembrane</keyword>
<evidence type="ECO:0000313" key="5">
    <source>
        <dbReference type="Proteomes" id="UP000316778"/>
    </source>
</evidence>
<name>A0A562TEZ8_CHIJA</name>
<dbReference type="Pfam" id="PF13185">
    <property type="entry name" value="GAF_2"/>
    <property type="match status" value="1"/>
</dbReference>
<dbReference type="InterPro" id="IPR003018">
    <property type="entry name" value="GAF"/>
</dbReference>
<dbReference type="PANTHER" id="PTHR34220:SF7">
    <property type="entry name" value="SENSOR HISTIDINE KINASE YPDA"/>
    <property type="match status" value="1"/>
</dbReference>
<dbReference type="InterPro" id="IPR036890">
    <property type="entry name" value="HATPase_C_sf"/>
</dbReference>
<dbReference type="AlphaFoldDB" id="A0A562TEZ8"/>
<dbReference type="Proteomes" id="UP000316778">
    <property type="component" value="Unassembled WGS sequence"/>
</dbReference>
<protein>
    <submittedName>
        <fullName evidence="4">GAF domain-containing protein</fullName>
    </submittedName>
</protein>
<dbReference type="GO" id="GO:0000155">
    <property type="term" value="F:phosphorelay sensor kinase activity"/>
    <property type="evidence" value="ECO:0007669"/>
    <property type="project" value="InterPro"/>
</dbReference>
<evidence type="ECO:0000256" key="2">
    <source>
        <dbReference type="SAM" id="Phobius"/>
    </source>
</evidence>
<dbReference type="SMART" id="SM00065">
    <property type="entry name" value="GAF"/>
    <property type="match status" value="1"/>
</dbReference>
<gene>
    <name evidence="4" type="ORF">LX66_1052</name>
</gene>
<feature type="domain" description="GAF" evidence="3">
    <location>
        <begin position="49"/>
        <end position="196"/>
    </location>
</feature>
<feature type="coiled-coil region" evidence="1">
    <location>
        <begin position="188"/>
        <end position="215"/>
    </location>
</feature>
<accession>A0A562TEZ8</accession>
<keyword evidence="1" id="KW-0175">Coiled coil</keyword>
<dbReference type="InterPro" id="IPR010559">
    <property type="entry name" value="Sig_transdc_His_kin_internal"/>
</dbReference>
<dbReference type="RefSeq" id="WP_145710819.1">
    <property type="nucleotide sequence ID" value="NZ_BAAAFY010000001.1"/>
</dbReference>
<evidence type="ECO:0000256" key="1">
    <source>
        <dbReference type="SAM" id="Coils"/>
    </source>
</evidence>
<feature type="transmembrane region" description="Helical" evidence="2">
    <location>
        <begin position="6"/>
        <end position="24"/>
    </location>
</feature>
<dbReference type="EMBL" id="VLLG01000002">
    <property type="protein sequence ID" value="TWI91676.1"/>
    <property type="molecule type" value="Genomic_DNA"/>
</dbReference>
<keyword evidence="2" id="KW-0472">Membrane</keyword>
<evidence type="ECO:0000313" key="4">
    <source>
        <dbReference type="EMBL" id="TWI91676.1"/>
    </source>
</evidence>
<dbReference type="InterPro" id="IPR050640">
    <property type="entry name" value="Bact_2-comp_sensor_kinase"/>
</dbReference>